<evidence type="ECO:0000313" key="1">
    <source>
        <dbReference type="EMBL" id="CAK0883646.1"/>
    </source>
</evidence>
<accession>A0ABN9WCY8</accession>
<reference evidence="1" key="1">
    <citation type="submission" date="2023-10" db="EMBL/GenBank/DDBJ databases">
        <authorList>
            <person name="Chen Y."/>
            <person name="Shah S."/>
            <person name="Dougan E. K."/>
            <person name="Thang M."/>
            <person name="Chan C."/>
        </authorList>
    </citation>
    <scope>NUCLEOTIDE SEQUENCE [LARGE SCALE GENOMIC DNA]</scope>
</reference>
<dbReference type="Proteomes" id="UP001189429">
    <property type="component" value="Unassembled WGS sequence"/>
</dbReference>
<keyword evidence="2" id="KW-1185">Reference proteome</keyword>
<gene>
    <name evidence="1" type="ORF">PCOR1329_LOCUS65812</name>
</gene>
<dbReference type="EMBL" id="CAUYUJ010018445">
    <property type="protein sequence ID" value="CAK0883646.1"/>
    <property type="molecule type" value="Genomic_DNA"/>
</dbReference>
<proteinExistence type="predicted"/>
<name>A0ABN9WCY8_9DINO</name>
<feature type="non-terminal residue" evidence="1">
    <location>
        <position position="1"/>
    </location>
</feature>
<sequence length="323" mass="36176">ETLVGAASGPGLVLESAGAARRLAQAAGSQAEPLWSGAAQPPAPPQPRPVGIMPVELEDRPIDPEEIRIDPADDNRYTFEQTRARYEKQYEPWQIKAYWTSEMKCIYRFDQKDRVLCCVGDRWLPGTVLSTCVDDPEDPGGERIPYVVKTDALPGFDGKTISAPCDHDGTICRERCWHEETEPELAKWSAPVLPPRLRKPLRFALGDAVAIRIWDHDDGREHWARGIVTAVWHPLPGPHDAEGLFASGEAVPYRVQVEGEGSYLCVRDEHTLIRRPENAPRTPGIGISKRFEKRKLKDGTVENFDHLTLRGRVVQDHGMDKLL</sequence>
<protein>
    <submittedName>
        <fullName evidence="1">Uncharacterized protein</fullName>
    </submittedName>
</protein>
<organism evidence="1 2">
    <name type="scientific">Prorocentrum cordatum</name>
    <dbReference type="NCBI Taxonomy" id="2364126"/>
    <lineage>
        <taxon>Eukaryota</taxon>
        <taxon>Sar</taxon>
        <taxon>Alveolata</taxon>
        <taxon>Dinophyceae</taxon>
        <taxon>Prorocentrales</taxon>
        <taxon>Prorocentraceae</taxon>
        <taxon>Prorocentrum</taxon>
    </lineage>
</organism>
<comment type="caution">
    <text evidence="1">The sequence shown here is derived from an EMBL/GenBank/DDBJ whole genome shotgun (WGS) entry which is preliminary data.</text>
</comment>
<evidence type="ECO:0000313" key="2">
    <source>
        <dbReference type="Proteomes" id="UP001189429"/>
    </source>
</evidence>